<gene>
    <name evidence="2" type="ORF">SAMN04488029_3310</name>
</gene>
<protein>
    <recommendedName>
        <fullName evidence="4">Phosphate-selective porin O and P</fullName>
    </recommendedName>
</protein>
<name>A0A1W2GLT0_REIFA</name>
<dbReference type="Gene3D" id="2.40.160.10">
    <property type="entry name" value="Porin"/>
    <property type="match status" value="1"/>
</dbReference>
<evidence type="ECO:0008006" key="4">
    <source>
        <dbReference type="Google" id="ProtNLM"/>
    </source>
</evidence>
<dbReference type="OrthoDB" id="9768080at2"/>
<dbReference type="EMBL" id="FWYF01000003">
    <property type="protein sequence ID" value="SMD37236.1"/>
    <property type="molecule type" value="Genomic_DNA"/>
</dbReference>
<accession>A0A1W2GLT0</accession>
<feature type="signal peptide" evidence="1">
    <location>
        <begin position="1"/>
        <end position="20"/>
    </location>
</feature>
<feature type="chain" id="PRO_5012235778" description="Phosphate-selective porin O and P" evidence="1">
    <location>
        <begin position="21"/>
        <end position="398"/>
    </location>
</feature>
<keyword evidence="1" id="KW-0732">Signal</keyword>
<evidence type="ECO:0000313" key="2">
    <source>
        <dbReference type="EMBL" id="SMD37236.1"/>
    </source>
</evidence>
<dbReference type="STRING" id="692418.SAMN04488029_3310"/>
<evidence type="ECO:0000256" key="1">
    <source>
        <dbReference type="SAM" id="SignalP"/>
    </source>
</evidence>
<dbReference type="Proteomes" id="UP000192472">
    <property type="component" value="Unassembled WGS sequence"/>
</dbReference>
<sequence>MKKLLSLIILFVLGLNVVWAQEADSSYTNLEAIFNRPFIYEAQRGASSASIGGYVEGNTNYFTTDGVTDGFSMELRRFNIFLFAAVHERIKFISELEFEHGTEEIALETALLDFEIHPAFVFRMGILLPPIGYFNQNHDSPKWEFIDRPLVSTNIIPATLSEMGMGFYGKIPAGKHKLTYELYVTNGLQDGIIANTENRTFLNAGKSEEMFAEDNNGTPSFSSRIAFNVSRLGEFGVSGYTGIYNEFEIEGEPVDDKRRVSLFALDYNFQLANLKLIGETAWVSIDIPDAYGQQFGNSQVGTHLDMIYPILKRDMLGWKGVTLNLINRLEYVDYNRDEFESTDTKIYDEIYAIVPGLSLRFSSNTLLRFNYRRHWERDFLGNPVSKTAGLQFGFASYF</sequence>
<dbReference type="InterPro" id="IPR023614">
    <property type="entry name" value="Porin_dom_sf"/>
</dbReference>
<evidence type="ECO:0000313" key="3">
    <source>
        <dbReference type="Proteomes" id="UP000192472"/>
    </source>
</evidence>
<dbReference type="SUPFAM" id="SSF56935">
    <property type="entry name" value="Porins"/>
    <property type="match status" value="1"/>
</dbReference>
<keyword evidence="3" id="KW-1185">Reference proteome</keyword>
<dbReference type="AlphaFoldDB" id="A0A1W2GLT0"/>
<dbReference type="RefSeq" id="WP_084373924.1">
    <property type="nucleotide sequence ID" value="NZ_FWYF01000003.1"/>
</dbReference>
<proteinExistence type="predicted"/>
<reference evidence="2 3" key="1">
    <citation type="submission" date="2017-04" db="EMBL/GenBank/DDBJ databases">
        <authorList>
            <person name="Afonso C.L."/>
            <person name="Miller P.J."/>
            <person name="Scott M.A."/>
            <person name="Spackman E."/>
            <person name="Goraichik I."/>
            <person name="Dimitrov K.M."/>
            <person name="Suarez D.L."/>
            <person name="Swayne D.E."/>
        </authorList>
    </citation>
    <scope>NUCLEOTIDE SEQUENCE [LARGE SCALE GENOMIC DNA]</scope>
    <source>
        <strain evidence="2 3">DSM 26133</strain>
    </source>
</reference>
<organism evidence="2 3">
    <name type="scientific">Reichenbachiella faecimaris</name>
    <dbReference type="NCBI Taxonomy" id="692418"/>
    <lineage>
        <taxon>Bacteria</taxon>
        <taxon>Pseudomonadati</taxon>
        <taxon>Bacteroidota</taxon>
        <taxon>Cytophagia</taxon>
        <taxon>Cytophagales</taxon>
        <taxon>Reichenbachiellaceae</taxon>
        <taxon>Reichenbachiella</taxon>
    </lineage>
</organism>